<keyword evidence="1 4" id="KW-0732">Signal</keyword>
<comment type="similarity">
    <text evidence="2">Belongs to the MTB12 family.</text>
</comment>
<evidence type="ECO:0000256" key="2">
    <source>
        <dbReference type="ARBA" id="ARBA00093774"/>
    </source>
</evidence>
<dbReference type="Proteomes" id="UP000254467">
    <property type="component" value="Unassembled WGS sequence"/>
</dbReference>
<protein>
    <submittedName>
        <fullName evidence="6">Putative secreted protein</fullName>
    </submittedName>
</protein>
<evidence type="ECO:0000256" key="1">
    <source>
        <dbReference type="ARBA" id="ARBA00022729"/>
    </source>
</evidence>
<organism evidence="6 7">
    <name type="scientific">Corynebacterium pilosum</name>
    <dbReference type="NCBI Taxonomy" id="35756"/>
    <lineage>
        <taxon>Bacteria</taxon>
        <taxon>Bacillati</taxon>
        <taxon>Actinomycetota</taxon>
        <taxon>Actinomycetes</taxon>
        <taxon>Mycobacteriales</taxon>
        <taxon>Corynebacteriaceae</taxon>
        <taxon>Corynebacterium</taxon>
    </lineage>
</organism>
<evidence type="ECO:0000259" key="5">
    <source>
        <dbReference type="Pfam" id="PF26580"/>
    </source>
</evidence>
<feature type="chain" id="PRO_5039255567" evidence="4">
    <location>
        <begin position="21"/>
        <end position="219"/>
    </location>
</feature>
<proteinExistence type="inferred from homology"/>
<dbReference type="RefSeq" id="WP_018580595.1">
    <property type="nucleotide sequence ID" value="NZ_LDYD01000006.1"/>
</dbReference>
<feature type="signal peptide" evidence="4">
    <location>
        <begin position="1"/>
        <end position="20"/>
    </location>
</feature>
<gene>
    <name evidence="6" type="ORF">NCTC11862_00165</name>
</gene>
<dbReference type="AlphaFoldDB" id="A0A376CIK0"/>
<keyword evidence="7" id="KW-1185">Reference proteome</keyword>
<feature type="compositionally biased region" description="Polar residues" evidence="3">
    <location>
        <begin position="30"/>
        <end position="41"/>
    </location>
</feature>
<evidence type="ECO:0000256" key="4">
    <source>
        <dbReference type="SAM" id="SignalP"/>
    </source>
</evidence>
<reference evidence="6 7" key="1">
    <citation type="submission" date="2018-06" db="EMBL/GenBank/DDBJ databases">
        <authorList>
            <consortium name="Pathogen Informatics"/>
            <person name="Doyle S."/>
        </authorList>
    </citation>
    <scope>NUCLEOTIDE SEQUENCE [LARGE SCALE GENOMIC DNA]</scope>
    <source>
        <strain evidence="6 7">NCTC11862</strain>
    </source>
</reference>
<sequence>MKLNKITAIIATFGVAVTMAACSNDEAANDGSTNSETTAASDANEDTAAQESPAPELPTAADLNEVLARATDPNLPMEERVNTVQSGETAPELFDTMTISKEESGADFQVVDPVLPGYSANSVLATVNFTQPDQPTQLAENVEFVYEDGTWKLSQSWACTLITNTVAPEQVPAMCQAGEPAAPEEAPAPAPAEAPAPEAPADAPAPAPEAPAPAEAPAQ</sequence>
<dbReference type="InterPro" id="IPR058644">
    <property type="entry name" value="Mtb12-like_C"/>
</dbReference>
<feature type="region of interest" description="Disordered" evidence="3">
    <location>
        <begin position="174"/>
        <end position="219"/>
    </location>
</feature>
<accession>A0A376CIK0</accession>
<feature type="compositionally biased region" description="Pro residues" evidence="3">
    <location>
        <begin position="186"/>
        <end position="211"/>
    </location>
</feature>
<dbReference type="OrthoDB" id="4567960at2"/>
<evidence type="ECO:0000256" key="3">
    <source>
        <dbReference type="SAM" id="MobiDB-lite"/>
    </source>
</evidence>
<name>A0A376CIK0_9CORY</name>
<dbReference type="PROSITE" id="PS51257">
    <property type="entry name" value="PROKAR_LIPOPROTEIN"/>
    <property type="match status" value="1"/>
</dbReference>
<evidence type="ECO:0000313" key="6">
    <source>
        <dbReference type="EMBL" id="STC68301.1"/>
    </source>
</evidence>
<dbReference type="EMBL" id="UFXQ01000001">
    <property type="protein sequence ID" value="STC68301.1"/>
    <property type="molecule type" value="Genomic_DNA"/>
</dbReference>
<dbReference type="Pfam" id="PF26580">
    <property type="entry name" value="Mtb12_C"/>
    <property type="match status" value="1"/>
</dbReference>
<dbReference type="STRING" id="35756.GCA_001044155_01432"/>
<evidence type="ECO:0000313" key="7">
    <source>
        <dbReference type="Proteomes" id="UP000254467"/>
    </source>
</evidence>
<feature type="region of interest" description="Disordered" evidence="3">
    <location>
        <begin position="26"/>
        <end position="56"/>
    </location>
</feature>
<feature type="domain" description="Low molecular weight antigen MTB12-like C-terminal" evidence="5">
    <location>
        <begin position="57"/>
        <end position="168"/>
    </location>
</feature>